<evidence type="ECO:0000256" key="6">
    <source>
        <dbReference type="ARBA" id="ARBA00023136"/>
    </source>
</evidence>
<keyword evidence="6 7" id="KW-0472">Membrane</keyword>
<dbReference type="PANTHER" id="PTHR30589">
    <property type="entry name" value="PROLIPOPROTEIN DIACYLGLYCERYL TRANSFERASE"/>
    <property type="match status" value="1"/>
</dbReference>
<dbReference type="Proteomes" id="UP000075221">
    <property type="component" value="Chromosome"/>
</dbReference>
<dbReference type="Pfam" id="PF01790">
    <property type="entry name" value="LGT"/>
    <property type="match status" value="1"/>
</dbReference>
<keyword evidence="2 7" id="KW-1003">Cell membrane</keyword>
<feature type="compositionally biased region" description="Acidic residues" evidence="8">
    <location>
        <begin position="285"/>
        <end position="296"/>
    </location>
</feature>
<organism evidence="9 11">
    <name type="scientific">Acidipropionibacterium acidipropionici</name>
    <dbReference type="NCBI Taxonomy" id="1748"/>
    <lineage>
        <taxon>Bacteria</taxon>
        <taxon>Bacillati</taxon>
        <taxon>Actinomycetota</taxon>
        <taxon>Actinomycetes</taxon>
        <taxon>Propionibacteriales</taxon>
        <taxon>Propionibacteriaceae</taxon>
        <taxon>Acidipropionibacterium</taxon>
    </lineage>
</organism>
<feature type="region of interest" description="Disordered" evidence="8">
    <location>
        <begin position="273"/>
        <end position="309"/>
    </location>
</feature>
<comment type="catalytic activity">
    <reaction evidence="7">
        <text>L-cysteinyl-[prolipoprotein] + a 1,2-diacyl-sn-glycero-3-phospho-(1'-sn-glycerol) = an S-1,2-diacyl-sn-glyceryl-L-cysteinyl-[prolipoprotein] + sn-glycerol 1-phosphate + H(+)</text>
        <dbReference type="Rhea" id="RHEA:56712"/>
        <dbReference type="Rhea" id="RHEA-COMP:14679"/>
        <dbReference type="Rhea" id="RHEA-COMP:14680"/>
        <dbReference type="ChEBI" id="CHEBI:15378"/>
        <dbReference type="ChEBI" id="CHEBI:29950"/>
        <dbReference type="ChEBI" id="CHEBI:57685"/>
        <dbReference type="ChEBI" id="CHEBI:64716"/>
        <dbReference type="ChEBI" id="CHEBI:140658"/>
        <dbReference type="EC" id="2.5.1.145"/>
    </reaction>
</comment>
<evidence type="ECO:0000256" key="2">
    <source>
        <dbReference type="ARBA" id="ARBA00022475"/>
    </source>
</evidence>
<dbReference type="Proteomes" id="UP000178666">
    <property type="component" value="Chromosome"/>
</dbReference>
<dbReference type="InterPro" id="IPR001640">
    <property type="entry name" value="Lgt"/>
</dbReference>
<comment type="similarity">
    <text evidence="1 7">Belongs to the Lgt family.</text>
</comment>
<dbReference type="EMBL" id="CP015970">
    <property type="protein sequence ID" value="AOZ45921.1"/>
    <property type="molecule type" value="Genomic_DNA"/>
</dbReference>
<evidence type="ECO:0000313" key="11">
    <source>
        <dbReference type="Proteomes" id="UP000075221"/>
    </source>
</evidence>
<evidence type="ECO:0000256" key="7">
    <source>
        <dbReference type="HAMAP-Rule" id="MF_01147"/>
    </source>
</evidence>
<dbReference type="EC" id="2.5.1.145" evidence="7"/>
<comment type="function">
    <text evidence="7">Catalyzes the transfer of the diacylglyceryl group from phosphatidylglycerol to the sulfhydryl group of the N-terminal cysteine of a prolipoprotein, the first step in the formation of mature lipoproteins.</text>
</comment>
<evidence type="ECO:0000256" key="4">
    <source>
        <dbReference type="ARBA" id="ARBA00022692"/>
    </source>
</evidence>
<dbReference type="GO" id="GO:0005886">
    <property type="term" value="C:plasma membrane"/>
    <property type="evidence" value="ECO:0007669"/>
    <property type="project" value="UniProtKB-SubCell"/>
</dbReference>
<dbReference type="HAMAP" id="MF_01147">
    <property type="entry name" value="Lgt"/>
    <property type="match status" value="1"/>
</dbReference>
<keyword evidence="12" id="KW-1185">Reference proteome</keyword>
<dbReference type="RefSeq" id="WP_028701024.1">
    <property type="nucleotide sequence ID" value="NZ_CP013126.1"/>
</dbReference>
<evidence type="ECO:0000256" key="1">
    <source>
        <dbReference type="ARBA" id="ARBA00007150"/>
    </source>
</evidence>
<dbReference type="PANTHER" id="PTHR30589:SF0">
    <property type="entry name" value="PHOSPHATIDYLGLYCEROL--PROLIPOPROTEIN DIACYLGLYCERYL TRANSFERASE"/>
    <property type="match status" value="1"/>
</dbReference>
<feature type="transmembrane region" description="Helical" evidence="7">
    <location>
        <begin position="28"/>
        <end position="45"/>
    </location>
</feature>
<accession>A0A142KE88</accession>
<keyword evidence="3 7" id="KW-0808">Transferase</keyword>
<feature type="transmembrane region" description="Helical" evidence="7">
    <location>
        <begin position="246"/>
        <end position="266"/>
    </location>
</feature>
<dbReference type="EMBL" id="CP014352">
    <property type="protein sequence ID" value="AMS04426.1"/>
    <property type="molecule type" value="Genomic_DNA"/>
</dbReference>
<dbReference type="AlphaFoldDB" id="A0A142KE88"/>
<evidence type="ECO:0000313" key="9">
    <source>
        <dbReference type="EMBL" id="AMS04426.1"/>
    </source>
</evidence>
<evidence type="ECO:0000256" key="8">
    <source>
        <dbReference type="SAM" id="MobiDB-lite"/>
    </source>
</evidence>
<feature type="binding site" evidence="7">
    <location>
        <position position="146"/>
    </location>
    <ligand>
        <name>a 1,2-diacyl-sn-glycero-3-phospho-(1'-sn-glycerol)</name>
        <dbReference type="ChEBI" id="CHEBI:64716"/>
    </ligand>
</feature>
<reference evidence="10 12" key="1">
    <citation type="journal article" date="2016" name="Plant Dis.">
        <title>Improved production of propionic acid using genome shuffling.</title>
        <authorList>
            <person name="Luna-Flores C.H."/>
            <person name="Palfreyman R.W."/>
            <person name="Kromer J.O."/>
            <person name="Nielsen L.K."/>
            <person name="Marcellin E."/>
        </authorList>
    </citation>
    <scope>NUCLEOTIDE SEQUENCE [LARGE SCALE GENOMIC DNA]</scope>
    <source>
        <strain evidence="10 12">F3E8</strain>
    </source>
</reference>
<dbReference type="GeneID" id="88085815"/>
<dbReference type="NCBIfam" id="TIGR00544">
    <property type="entry name" value="lgt"/>
    <property type="match status" value="1"/>
</dbReference>
<evidence type="ECO:0000313" key="10">
    <source>
        <dbReference type="EMBL" id="AOZ45921.1"/>
    </source>
</evidence>
<protein>
    <recommendedName>
        <fullName evidence="7">Phosphatidylglycerol--prolipoprotein diacylglyceryl transferase</fullName>
        <ecNumber evidence="7">2.5.1.145</ecNumber>
    </recommendedName>
</protein>
<evidence type="ECO:0000313" key="12">
    <source>
        <dbReference type="Proteomes" id="UP000178666"/>
    </source>
</evidence>
<dbReference type="GO" id="GO:0008961">
    <property type="term" value="F:phosphatidylglycerol-prolipoprotein diacylglyceryl transferase activity"/>
    <property type="evidence" value="ECO:0007669"/>
    <property type="project" value="UniProtKB-UniRule"/>
</dbReference>
<evidence type="ECO:0000256" key="3">
    <source>
        <dbReference type="ARBA" id="ARBA00022679"/>
    </source>
</evidence>
<feature type="transmembrane region" description="Helical" evidence="7">
    <location>
        <begin position="96"/>
        <end position="120"/>
    </location>
</feature>
<sequence length="309" mass="34329">MTPGALIALSIPSPSVSGFHIGPVTIHFYALCILAGIVVAYLIGGRRYRARGGRQEDFETVTIWAVVGGIIGARIYHVITDHELYFGPGRTWYHMFFIWQGGLGIWGSIAGGALAVWLVCRSKDLRFCDLADSLAPGILLAQGIGRLGNWFNQELFGRPTTLPWGLEIAPQHRPLGYLQYATFHPTFLYELIWNVAGACFLLWADRHWRLGRGKLFALYVVTYTFGRFWVERLRIDPANHVGGWRINSYTSLLVFAAGLVLLIWMLRNKPGQTPPGTPEKVPAAEEQDSDADEDRDDDPKDAGDAGTEG</sequence>
<dbReference type="OrthoDB" id="871140at2"/>
<evidence type="ECO:0000256" key="5">
    <source>
        <dbReference type="ARBA" id="ARBA00022989"/>
    </source>
</evidence>
<keyword evidence="5 7" id="KW-1133">Transmembrane helix</keyword>
<proteinExistence type="inferred from homology"/>
<gene>
    <name evidence="7" type="primary">lgt</name>
    <name evidence="10" type="ORF">A8L58_03440</name>
    <name evidence="9" type="ORF">AXH35_01975</name>
</gene>
<dbReference type="PROSITE" id="PS01311">
    <property type="entry name" value="LGT"/>
    <property type="match status" value="1"/>
</dbReference>
<reference evidence="9 11" key="2">
    <citation type="submission" date="2016-02" db="EMBL/GenBank/DDBJ databases">
        <title>Complete Genome Sequence of Propionibacterium acidipropionici ATCC 55737.</title>
        <authorList>
            <person name="Luna Flores C.H."/>
            <person name="Nielsen L.K."/>
            <person name="Marcellin E."/>
        </authorList>
    </citation>
    <scope>NUCLEOTIDE SEQUENCE [LARGE SCALE GENOMIC DNA]</scope>
    <source>
        <strain evidence="9 11">ATCC 55737</strain>
    </source>
</reference>
<dbReference type="KEGG" id="aaci:ASQ49_12450"/>
<keyword evidence="4 7" id="KW-0812">Transmembrane</keyword>
<comment type="subcellular location">
    <subcellularLocation>
        <location evidence="7">Cell membrane</location>
        <topology evidence="7">Multi-pass membrane protein</topology>
    </subcellularLocation>
</comment>
<feature type="transmembrane region" description="Helical" evidence="7">
    <location>
        <begin position="216"/>
        <end position="234"/>
    </location>
</feature>
<dbReference type="GO" id="GO:0042158">
    <property type="term" value="P:lipoprotein biosynthetic process"/>
    <property type="evidence" value="ECO:0007669"/>
    <property type="project" value="UniProtKB-UniRule"/>
</dbReference>
<name>A0A142KE88_9ACTN</name>
<feature type="transmembrane region" description="Helical" evidence="7">
    <location>
        <begin position="187"/>
        <end position="204"/>
    </location>
</feature>
<comment type="pathway">
    <text evidence="7">Protein modification; lipoprotein biosynthesis (diacylglyceryl transfer).</text>
</comment>
<feature type="transmembrane region" description="Helical" evidence="7">
    <location>
        <begin position="57"/>
        <end position="76"/>
    </location>
</feature>